<gene>
    <name evidence="4" type="ORF">RJ641_013235</name>
</gene>
<proteinExistence type="inferred from homology"/>
<dbReference type="PANTHER" id="PTHR12770:SF22">
    <property type="entry name" value="PROTEIN ROOT UVB SENSITIVE 1, CHLOROPLASTIC"/>
    <property type="match status" value="1"/>
</dbReference>
<evidence type="ECO:0000259" key="3">
    <source>
        <dbReference type="Pfam" id="PF04884"/>
    </source>
</evidence>
<dbReference type="Proteomes" id="UP001370490">
    <property type="component" value="Unassembled WGS sequence"/>
</dbReference>
<dbReference type="GO" id="GO:0032502">
    <property type="term" value="P:developmental process"/>
    <property type="evidence" value="ECO:0007669"/>
    <property type="project" value="TreeGrafter"/>
</dbReference>
<reference evidence="4 5" key="1">
    <citation type="submission" date="2023-12" db="EMBL/GenBank/DDBJ databases">
        <title>A high-quality genome assembly for Dillenia turbinata (Dilleniales).</title>
        <authorList>
            <person name="Chanderbali A."/>
        </authorList>
    </citation>
    <scope>NUCLEOTIDE SEQUENCE [LARGE SCALE GENOMIC DNA]</scope>
    <source>
        <strain evidence="4">LSX21</strain>
        <tissue evidence="4">Leaf</tissue>
    </source>
</reference>
<keyword evidence="5" id="KW-1185">Reference proteome</keyword>
<organism evidence="4 5">
    <name type="scientific">Dillenia turbinata</name>
    <dbReference type="NCBI Taxonomy" id="194707"/>
    <lineage>
        <taxon>Eukaryota</taxon>
        <taxon>Viridiplantae</taxon>
        <taxon>Streptophyta</taxon>
        <taxon>Embryophyta</taxon>
        <taxon>Tracheophyta</taxon>
        <taxon>Spermatophyta</taxon>
        <taxon>Magnoliopsida</taxon>
        <taxon>eudicotyledons</taxon>
        <taxon>Gunneridae</taxon>
        <taxon>Pentapetalae</taxon>
        <taxon>Dilleniales</taxon>
        <taxon>Dilleniaceae</taxon>
        <taxon>Dillenia</taxon>
    </lineage>
</organism>
<keyword evidence="2" id="KW-1133">Transmembrane helix</keyword>
<protein>
    <submittedName>
        <fullName evidence="4">Root UVB sensitive family</fullName>
    </submittedName>
</protein>
<dbReference type="InterPro" id="IPR006968">
    <property type="entry name" value="RUS_fam"/>
</dbReference>
<keyword evidence="2" id="KW-0472">Membrane</keyword>
<dbReference type="GO" id="GO:0009941">
    <property type="term" value="C:chloroplast envelope"/>
    <property type="evidence" value="ECO:0007669"/>
    <property type="project" value="TreeGrafter"/>
</dbReference>
<comment type="similarity">
    <text evidence="1">Belongs to the RUS1 family.</text>
</comment>
<sequence length="217" mass="24821">MKNYVKVKKSTLHMEGGKVEDGILDELRADKCEIGNWWLEFRNLFLHLMLPEGFPLSVSSDYLDCSLWRGIQGIASQDTTDISEFKWLRLSSKFIIPKMLALLYAVGLGKGAIPTAAAINWVLKDGIGYLSKIVLSKYVRHLDINPKGWRRFADFLENAAFGMEMLTPAFPHLSLNWYCSWSRKFRCFTHTVIYQGHFSLLDTGHTHRHETGEPAPL</sequence>
<evidence type="ECO:0000313" key="5">
    <source>
        <dbReference type="Proteomes" id="UP001370490"/>
    </source>
</evidence>
<accession>A0AAN8ZPU8</accession>
<dbReference type="InterPro" id="IPR054549">
    <property type="entry name" value="UVB_sens_RUS_dom"/>
</dbReference>
<keyword evidence="2" id="KW-0812">Transmembrane</keyword>
<feature type="domain" description="Protein root UVB sensitive/RUS" evidence="3">
    <location>
        <begin position="40"/>
        <end position="180"/>
    </location>
</feature>
<dbReference type="Pfam" id="PF04884">
    <property type="entry name" value="UVB_sens_prot"/>
    <property type="match status" value="1"/>
</dbReference>
<comment type="caution">
    <text evidence="4">The sequence shown here is derived from an EMBL/GenBank/DDBJ whole genome shotgun (WGS) entry which is preliminary data.</text>
</comment>
<feature type="transmembrane region" description="Helical" evidence="2">
    <location>
        <begin position="99"/>
        <end position="123"/>
    </location>
</feature>
<name>A0AAN8ZPU8_9MAGN</name>
<evidence type="ECO:0000313" key="4">
    <source>
        <dbReference type="EMBL" id="KAK6945691.1"/>
    </source>
</evidence>
<dbReference type="GO" id="GO:0010224">
    <property type="term" value="P:response to UV-B"/>
    <property type="evidence" value="ECO:0007669"/>
    <property type="project" value="TreeGrafter"/>
</dbReference>
<dbReference type="EMBL" id="JBAMMX010000002">
    <property type="protein sequence ID" value="KAK6945691.1"/>
    <property type="molecule type" value="Genomic_DNA"/>
</dbReference>
<dbReference type="PANTHER" id="PTHR12770">
    <property type="entry name" value="RUS1 FAMILY PROTEIN C16ORF58"/>
    <property type="match status" value="1"/>
</dbReference>
<evidence type="ECO:0000256" key="2">
    <source>
        <dbReference type="SAM" id="Phobius"/>
    </source>
</evidence>
<evidence type="ECO:0000256" key="1">
    <source>
        <dbReference type="ARBA" id="ARBA00007558"/>
    </source>
</evidence>
<dbReference type="AlphaFoldDB" id="A0AAN8ZPU8"/>